<dbReference type="GO" id="GO:0016020">
    <property type="term" value="C:membrane"/>
    <property type="evidence" value="ECO:0007669"/>
    <property type="project" value="UniProtKB-SubCell"/>
</dbReference>
<evidence type="ECO:0000256" key="9">
    <source>
        <dbReference type="ARBA" id="ARBA00025707"/>
    </source>
</evidence>
<protein>
    <recommendedName>
        <fullName evidence="10">Lysophospholipid acyltransferase 7</fullName>
    </recommendedName>
</protein>
<feature type="transmembrane region" description="Helical" evidence="11">
    <location>
        <begin position="195"/>
        <end position="216"/>
    </location>
</feature>
<dbReference type="Pfam" id="PF03062">
    <property type="entry name" value="MBOAT"/>
    <property type="match status" value="1"/>
</dbReference>
<keyword evidence="13" id="KW-1185">Reference proteome</keyword>
<evidence type="ECO:0000256" key="5">
    <source>
        <dbReference type="ARBA" id="ARBA00022692"/>
    </source>
</evidence>
<evidence type="ECO:0000256" key="4">
    <source>
        <dbReference type="ARBA" id="ARBA00022679"/>
    </source>
</evidence>
<comment type="pathway">
    <text evidence="2">Lipid metabolism; phospholipid metabolism.</text>
</comment>
<keyword evidence="8" id="KW-0012">Acyltransferase</keyword>
<evidence type="ECO:0000313" key="12">
    <source>
        <dbReference type="EMBL" id="CAG9812635.1"/>
    </source>
</evidence>
<dbReference type="InterPro" id="IPR049941">
    <property type="entry name" value="LPLAT_7/PORCN-like"/>
</dbReference>
<dbReference type="InterPro" id="IPR004299">
    <property type="entry name" value="MBOAT_fam"/>
</dbReference>
<feature type="transmembrane region" description="Helical" evidence="11">
    <location>
        <begin position="249"/>
        <end position="271"/>
    </location>
</feature>
<dbReference type="PANTHER" id="PTHR13906">
    <property type="entry name" value="PORCUPINE"/>
    <property type="match status" value="1"/>
</dbReference>
<feature type="transmembrane region" description="Helical" evidence="11">
    <location>
        <begin position="434"/>
        <end position="453"/>
    </location>
</feature>
<dbReference type="AlphaFoldDB" id="A0A9N9X011"/>
<evidence type="ECO:0000313" key="13">
    <source>
        <dbReference type="Proteomes" id="UP001153737"/>
    </source>
</evidence>
<reference evidence="12" key="1">
    <citation type="submission" date="2022-01" db="EMBL/GenBank/DDBJ databases">
        <authorList>
            <person name="King R."/>
        </authorList>
    </citation>
    <scope>NUCLEOTIDE SEQUENCE</scope>
</reference>
<keyword evidence="6 11" id="KW-1133">Transmembrane helix</keyword>
<feature type="transmembrane region" description="Helical" evidence="11">
    <location>
        <begin position="7"/>
        <end position="25"/>
    </location>
</feature>
<evidence type="ECO:0000256" key="2">
    <source>
        <dbReference type="ARBA" id="ARBA00005074"/>
    </source>
</evidence>
<evidence type="ECO:0000256" key="8">
    <source>
        <dbReference type="ARBA" id="ARBA00023315"/>
    </source>
</evidence>
<proteinExistence type="inferred from homology"/>
<sequence length="461" mass="54857">MNNDDIVYLSLLVLSMVFGLYYRTISNVDSKRKTGAALGLVIVVTVSGIHTLHVLISTLVNTCIILYCDKRKCHVFSFFFSFLYLFFFRSTTYFGIPYPPSHTNLVQMMVTLKIIGLAFEVNNCFETKKKKDEATRTEEQKFEDETICFDLEFMDVFYYIFNYCGVLTGPYFRYRTYLDHLNKPYHKYDDFKPILLKKFYWIPFLGAVHVFTNYYWPISYVNTPEFLNRSFLYRYWYIWPSFVIFRSRIYLGLILTEIVCLFGGMGVYPAFSSPRAGHGPTRDFKQLKEITDPEKLKTLEYDYETTHCLNPYEADCLPTMREAMKHWNITIQYWLATYIYKRFPYKKYRTIVTMFMSAVWHGMYAGYYFCIATVPFALMYEDVWVKLLLEKNKGTALKVSKLVMLFLKMQMFSYQSTAFVLLEVRKIISYYNCLYHCVPIFYIGLYFLGKFLLKQKNMKES</sequence>
<reference evidence="12" key="2">
    <citation type="submission" date="2022-10" db="EMBL/GenBank/DDBJ databases">
        <authorList>
            <consortium name="ENA_rothamsted_submissions"/>
            <consortium name="culmorum"/>
            <person name="King R."/>
        </authorList>
    </citation>
    <scope>NUCLEOTIDE SEQUENCE</scope>
</reference>
<evidence type="ECO:0000256" key="1">
    <source>
        <dbReference type="ARBA" id="ARBA00004141"/>
    </source>
</evidence>
<feature type="transmembrane region" description="Helical" evidence="11">
    <location>
        <begin position="156"/>
        <end position="174"/>
    </location>
</feature>
<dbReference type="OrthoDB" id="7663182at2759"/>
<evidence type="ECO:0000256" key="7">
    <source>
        <dbReference type="ARBA" id="ARBA00023136"/>
    </source>
</evidence>
<keyword evidence="7 11" id="KW-0472">Membrane</keyword>
<keyword evidence="5 11" id="KW-0812">Transmembrane</keyword>
<dbReference type="EMBL" id="OU896707">
    <property type="protein sequence ID" value="CAG9812635.1"/>
    <property type="molecule type" value="Genomic_DNA"/>
</dbReference>
<dbReference type="Proteomes" id="UP001153737">
    <property type="component" value="Chromosome 1"/>
</dbReference>
<gene>
    <name evidence="12" type="ORF">PHAECO_LOCUS1030</name>
</gene>
<keyword evidence="4" id="KW-0808">Transferase</keyword>
<dbReference type="GO" id="GO:0006661">
    <property type="term" value="P:phosphatidylinositol biosynthetic process"/>
    <property type="evidence" value="ECO:0007669"/>
    <property type="project" value="TreeGrafter"/>
</dbReference>
<comment type="subcellular location">
    <subcellularLocation>
        <location evidence="1">Membrane</location>
        <topology evidence="1">Multi-pass membrane protein</topology>
    </subcellularLocation>
</comment>
<comment type="pathway">
    <text evidence="9">Phospholipid metabolism.</text>
</comment>
<dbReference type="GO" id="GO:0044233">
    <property type="term" value="C:mitochondria-associated endoplasmic reticulum membrane contact site"/>
    <property type="evidence" value="ECO:0007669"/>
    <property type="project" value="TreeGrafter"/>
</dbReference>
<evidence type="ECO:0000256" key="3">
    <source>
        <dbReference type="ARBA" id="ARBA00010323"/>
    </source>
</evidence>
<dbReference type="GO" id="GO:0030258">
    <property type="term" value="P:lipid modification"/>
    <property type="evidence" value="ECO:0007669"/>
    <property type="project" value="TreeGrafter"/>
</dbReference>
<feature type="transmembrane region" description="Helical" evidence="11">
    <location>
        <begin position="75"/>
        <end position="96"/>
    </location>
</feature>
<comment type="similarity">
    <text evidence="3">Belongs to the membrane-bound acyltransferase family.</text>
</comment>
<feature type="transmembrane region" description="Helical" evidence="11">
    <location>
        <begin position="351"/>
        <end position="379"/>
    </location>
</feature>
<evidence type="ECO:0000256" key="11">
    <source>
        <dbReference type="SAM" id="Phobius"/>
    </source>
</evidence>
<evidence type="ECO:0000256" key="6">
    <source>
        <dbReference type="ARBA" id="ARBA00022989"/>
    </source>
</evidence>
<feature type="transmembrane region" description="Helical" evidence="11">
    <location>
        <begin position="37"/>
        <end position="68"/>
    </location>
</feature>
<accession>A0A9N9X011</accession>
<organism evidence="12 13">
    <name type="scientific">Phaedon cochleariae</name>
    <name type="common">Mustard beetle</name>
    <dbReference type="NCBI Taxonomy" id="80249"/>
    <lineage>
        <taxon>Eukaryota</taxon>
        <taxon>Metazoa</taxon>
        <taxon>Ecdysozoa</taxon>
        <taxon>Arthropoda</taxon>
        <taxon>Hexapoda</taxon>
        <taxon>Insecta</taxon>
        <taxon>Pterygota</taxon>
        <taxon>Neoptera</taxon>
        <taxon>Endopterygota</taxon>
        <taxon>Coleoptera</taxon>
        <taxon>Polyphaga</taxon>
        <taxon>Cucujiformia</taxon>
        <taxon>Chrysomeloidea</taxon>
        <taxon>Chrysomelidae</taxon>
        <taxon>Chrysomelinae</taxon>
        <taxon>Chrysomelini</taxon>
        <taxon>Phaedon</taxon>
    </lineage>
</organism>
<dbReference type="GO" id="GO:0071617">
    <property type="term" value="F:lysophospholipid acyltransferase activity"/>
    <property type="evidence" value="ECO:0007669"/>
    <property type="project" value="TreeGrafter"/>
</dbReference>
<dbReference type="PANTHER" id="PTHR13906:SF16">
    <property type="entry name" value="LYSOPHOSPHOLIPID ACYLTRANSFERASE 7"/>
    <property type="match status" value="1"/>
</dbReference>
<evidence type="ECO:0000256" key="10">
    <source>
        <dbReference type="ARBA" id="ARBA00093678"/>
    </source>
</evidence>
<name>A0A9N9X011_PHACE</name>